<organism evidence="1 2">
    <name type="scientific">Lactuca sativa</name>
    <name type="common">Garden lettuce</name>
    <dbReference type="NCBI Taxonomy" id="4236"/>
    <lineage>
        <taxon>Eukaryota</taxon>
        <taxon>Viridiplantae</taxon>
        <taxon>Streptophyta</taxon>
        <taxon>Embryophyta</taxon>
        <taxon>Tracheophyta</taxon>
        <taxon>Spermatophyta</taxon>
        <taxon>Magnoliopsida</taxon>
        <taxon>eudicotyledons</taxon>
        <taxon>Gunneridae</taxon>
        <taxon>Pentapetalae</taxon>
        <taxon>asterids</taxon>
        <taxon>campanulids</taxon>
        <taxon>Asterales</taxon>
        <taxon>Asteraceae</taxon>
        <taxon>Cichorioideae</taxon>
        <taxon>Cichorieae</taxon>
        <taxon>Lactucinae</taxon>
        <taxon>Lactuca</taxon>
    </lineage>
</organism>
<dbReference type="EMBL" id="NBSK02000002">
    <property type="protein sequence ID" value="KAJ0219981.1"/>
    <property type="molecule type" value="Genomic_DNA"/>
</dbReference>
<dbReference type="AlphaFoldDB" id="A0A9R1XNQ6"/>
<accession>A0A9R1XNQ6</accession>
<evidence type="ECO:0000313" key="1">
    <source>
        <dbReference type="EMBL" id="KAJ0219981.1"/>
    </source>
</evidence>
<proteinExistence type="predicted"/>
<dbReference type="SUPFAM" id="SSF118359">
    <property type="entry name" value="Expressed protein At2g23090/F21P24.15"/>
    <property type="match status" value="1"/>
</dbReference>
<evidence type="ECO:0000313" key="2">
    <source>
        <dbReference type="Proteomes" id="UP000235145"/>
    </source>
</evidence>
<keyword evidence="2" id="KW-1185">Reference proteome</keyword>
<dbReference type="Proteomes" id="UP000235145">
    <property type="component" value="Unassembled WGS sequence"/>
</dbReference>
<sequence length="124" mass="13800">MNEAKAGKVTLSPLDQAATTCNVDDSECQASHKTPRNYELDMKIKGKSTGQLNKVKQVKAWARGLLVILLVSLLANEKQLVDHYSSKHPKEKPPACKWGFVLSVFLFHLHDDDMSSVSFALTFL</sequence>
<reference evidence="1 2" key="1">
    <citation type="journal article" date="2017" name="Nat. Commun.">
        <title>Genome assembly with in vitro proximity ligation data and whole-genome triplication in lettuce.</title>
        <authorList>
            <person name="Reyes-Chin-Wo S."/>
            <person name="Wang Z."/>
            <person name="Yang X."/>
            <person name="Kozik A."/>
            <person name="Arikit S."/>
            <person name="Song C."/>
            <person name="Xia L."/>
            <person name="Froenicke L."/>
            <person name="Lavelle D.O."/>
            <person name="Truco M.J."/>
            <person name="Xia R."/>
            <person name="Zhu S."/>
            <person name="Xu C."/>
            <person name="Xu H."/>
            <person name="Xu X."/>
            <person name="Cox K."/>
            <person name="Korf I."/>
            <person name="Meyers B.C."/>
            <person name="Michelmore R.W."/>
        </authorList>
    </citation>
    <scope>NUCLEOTIDE SEQUENCE [LARGE SCALE GENOMIC DNA]</scope>
    <source>
        <strain evidence="2">cv. Salinas</strain>
        <tissue evidence="1">Seedlings</tissue>
    </source>
</reference>
<name>A0A9R1XNQ6_LACSA</name>
<comment type="caution">
    <text evidence="1">The sequence shown here is derived from an EMBL/GenBank/DDBJ whole genome shotgun (WGS) entry which is preliminary data.</text>
</comment>
<protein>
    <submittedName>
        <fullName evidence="1">Uncharacterized protein</fullName>
    </submittedName>
</protein>
<gene>
    <name evidence="1" type="ORF">LSAT_V11C200092990</name>
</gene>